<proteinExistence type="predicted"/>
<gene>
    <name evidence="2" type="ORF">DKW60_22500</name>
</gene>
<dbReference type="OrthoDB" id="7357237at2"/>
<dbReference type="Proteomes" id="UP000245539">
    <property type="component" value="Unassembled WGS sequence"/>
</dbReference>
<dbReference type="EMBL" id="QGKM01000112">
    <property type="protein sequence ID" value="PWQ92165.1"/>
    <property type="molecule type" value="Genomic_DNA"/>
</dbReference>
<dbReference type="GO" id="GO:0032259">
    <property type="term" value="P:methylation"/>
    <property type="evidence" value="ECO:0007669"/>
    <property type="project" value="UniProtKB-KW"/>
</dbReference>
<dbReference type="InterPro" id="IPR046682">
    <property type="entry name" value="DUF6552"/>
</dbReference>
<dbReference type="AlphaFoldDB" id="A0A317C0J1"/>
<evidence type="ECO:0000313" key="3">
    <source>
        <dbReference type="Proteomes" id="UP000245539"/>
    </source>
</evidence>
<keyword evidence="1" id="KW-0472">Membrane</keyword>
<feature type="transmembrane region" description="Helical" evidence="1">
    <location>
        <begin position="17"/>
        <end position="35"/>
    </location>
</feature>
<dbReference type="GO" id="GO:0008168">
    <property type="term" value="F:methyltransferase activity"/>
    <property type="evidence" value="ECO:0007669"/>
    <property type="project" value="UniProtKB-KW"/>
</dbReference>
<accession>A0A317C0J1</accession>
<protein>
    <submittedName>
        <fullName evidence="2">Ubiquinone biosynthesis methyltransferase UbiE</fullName>
    </submittedName>
</protein>
<name>A0A317C0J1_9GAMM</name>
<keyword evidence="1" id="KW-1133">Transmembrane helix</keyword>
<feature type="transmembrane region" description="Helical" evidence="1">
    <location>
        <begin position="41"/>
        <end position="59"/>
    </location>
</feature>
<organism evidence="2 3">
    <name type="scientific">Leucothrix pacifica</name>
    <dbReference type="NCBI Taxonomy" id="1247513"/>
    <lineage>
        <taxon>Bacteria</taxon>
        <taxon>Pseudomonadati</taxon>
        <taxon>Pseudomonadota</taxon>
        <taxon>Gammaproteobacteria</taxon>
        <taxon>Thiotrichales</taxon>
        <taxon>Thiotrichaceae</taxon>
        <taxon>Leucothrix</taxon>
    </lineage>
</organism>
<evidence type="ECO:0000313" key="2">
    <source>
        <dbReference type="EMBL" id="PWQ92165.1"/>
    </source>
</evidence>
<dbReference type="Pfam" id="PF20189">
    <property type="entry name" value="DUF6552"/>
    <property type="match status" value="1"/>
</dbReference>
<keyword evidence="2" id="KW-0830">Ubiquinone</keyword>
<keyword evidence="3" id="KW-1185">Reference proteome</keyword>
<dbReference type="RefSeq" id="WP_109839902.1">
    <property type="nucleotide sequence ID" value="NZ_QGKM01000112.1"/>
</dbReference>
<feature type="transmembrane region" description="Helical" evidence="1">
    <location>
        <begin position="64"/>
        <end position="81"/>
    </location>
</feature>
<keyword evidence="2" id="KW-0808">Transferase</keyword>
<sequence>MQAVIHQFELQKDSITFYFKWVASIIQILGYAATAFELTPWNTYLFLAGISGWLVVGLLWNDKAIILIHVIALAVMLAGTLS</sequence>
<keyword evidence="1" id="KW-0812">Transmembrane</keyword>
<keyword evidence="2" id="KW-0489">Methyltransferase</keyword>
<evidence type="ECO:0000256" key="1">
    <source>
        <dbReference type="SAM" id="Phobius"/>
    </source>
</evidence>
<reference evidence="2 3" key="1">
    <citation type="submission" date="2018-05" db="EMBL/GenBank/DDBJ databases">
        <title>Leucothrix arctica sp. nov., isolated from Arctic seawater.</title>
        <authorList>
            <person name="Choi A."/>
            <person name="Baek K."/>
        </authorList>
    </citation>
    <scope>NUCLEOTIDE SEQUENCE [LARGE SCALE GENOMIC DNA]</scope>
    <source>
        <strain evidence="2 3">JCM 18388</strain>
    </source>
</reference>
<comment type="caution">
    <text evidence="2">The sequence shown here is derived from an EMBL/GenBank/DDBJ whole genome shotgun (WGS) entry which is preliminary data.</text>
</comment>